<gene>
    <name evidence="9" type="ORF">HTSR_1090</name>
</gene>
<dbReference type="Pfam" id="PF13462">
    <property type="entry name" value="Thioredoxin_4"/>
    <property type="match status" value="1"/>
</dbReference>
<keyword evidence="3" id="KW-0732">Signal</keyword>
<dbReference type="AlphaFoldDB" id="A0A1D8S4J0"/>
<keyword evidence="4" id="KW-0813">Transport</keyword>
<keyword evidence="7" id="KW-0676">Redox-active center</keyword>
<evidence type="ECO:0000259" key="8">
    <source>
        <dbReference type="Pfam" id="PF13462"/>
    </source>
</evidence>
<evidence type="ECO:0000313" key="10">
    <source>
        <dbReference type="Proteomes" id="UP000185608"/>
    </source>
</evidence>
<comment type="similarity">
    <text evidence="2">Belongs to the glutaredoxin family.</text>
</comment>
<evidence type="ECO:0000256" key="1">
    <source>
        <dbReference type="ARBA" id="ARBA00005791"/>
    </source>
</evidence>
<dbReference type="PANTHER" id="PTHR13887">
    <property type="entry name" value="GLUTATHIONE S-TRANSFERASE KAPPA"/>
    <property type="match status" value="1"/>
</dbReference>
<keyword evidence="4" id="KW-0249">Electron transport</keyword>
<dbReference type="Proteomes" id="UP000185608">
    <property type="component" value="Chromosome"/>
</dbReference>
<dbReference type="EMBL" id="CP016070">
    <property type="protein sequence ID" value="AOW80271.1"/>
    <property type="molecule type" value="Genomic_DNA"/>
</dbReference>
<evidence type="ECO:0000256" key="3">
    <source>
        <dbReference type="ARBA" id="ARBA00022729"/>
    </source>
</evidence>
<feature type="domain" description="Thioredoxin-like fold" evidence="8">
    <location>
        <begin position="23"/>
        <end position="185"/>
    </location>
</feature>
<protein>
    <submittedName>
        <fullName evidence="9">DSBA oxidoreductase</fullName>
    </submittedName>
</protein>
<proteinExistence type="inferred from homology"/>
<evidence type="ECO:0000256" key="5">
    <source>
        <dbReference type="ARBA" id="ARBA00023002"/>
    </source>
</evidence>
<dbReference type="Gene3D" id="3.40.30.10">
    <property type="entry name" value="Glutaredoxin"/>
    <property type="match status" value="1"/>
</dbReference>
<organism evidence="9 10">
    <name type="scientific">Halodesulfurarchaeum formicicum</name>
    <dbReference type="NCBI Taxonomy" id="1873524"/>
    <lineage>
        <taxon>Archaea</taxon>
        <taxon>Methanobacteriati</taxon>
        <taxon>Methanobacteriota</taxon>
        <taxon>Stenosarchaea group</taxon>
        <taxon>Halobacteria</taxon>
        <taxon>Halobacteriales</taxon>
        <taxon>Halobacteriaceae</taxon>
        <taxon>Halodesulfurarchaeum</taxon>
    </lineage>
</organism>
<dbReference type="SUPFAM" id="SSF52833">
    <property type="entry name" value="Thioredoxin-like"/>
    <property type="match status" value="1"/>
</dbReference>
<dbReference type="GO" id="GO:0016491">
    <property type="term" value="F:oxidoreductase activity"/>
    <property type="evidence" value="ECO:0007669"/>
    <property type="project" value="UniProtKB-KW"/>
</dbReference>
<dbReference type="PANTHER" id="PTHR13887:SF14">
    <property type="entry name" value="DISULFIDE BOND FORMATION PROTEIN D"/>
    <property type="match status" value="1"/>
</dbReference>
<evidence type="ECO:0000256" key="2">
    <source>
        <dbReference type="ARBA" id="ARBA00007787"/>
    </source>
</evidence>
<evidence type="ECO:0000256" key="7">
    <source>
        <dbReference type="ARBA" id="ARBA00023284"/>
    </source>
</evidence>
<reference evidence="9 10" key="1">
    <citation type="submission" date="2016-06" db="EMBL/GenBank/DDBJ databases">
        <title>Discovery of anaerobic lithoheterotrophic haloarchaeon capable of sulfur respiration by hydrogen and formate.</title>
        <authorList>
            <person name="Sorokin D.Y."/>
            <person name="Kublanov I.V."/>
            <person name="Roman P."/>
            <person name="Sinninghe Damste J.S."/>
            <person name="Golyshin P.N."/>
            <person name="Rojo D."/>
            <person name="Ciordia S."/>
            <person name="Mena Md.C."/>
            <person name="Ferrer M."/>
            <person name="Smedile F."/>
            <person name="Messina E."/>
            <person name="La Cono V."/>
            <person name="Yakimov M.M."/>
        </authorList>
    </citation>
    <scope>NUCLEOTIDE SEQUENCE [LARGE SCALE GENOMIC DNA]</scope>
    <source>
        <strain evidence="9 10">HTSR1</strain>
    </source>
</reference>
<dbReference type="KEGG" id="halh:HTSR_1090"/>
<evidence type="ECO:0000256" key="4">
    <source>
        <dbReference type="ARBA" id="ARBA00022982"/>
    </source>
</evidence>
<evidence type="ECO:0000256" key="6">
    <source>
        <dbReference type="ARBA" id="ARBA00023157"/>
    </source>
</evidence>
<dbReference type="InterPro" id="IPR012336">
    <property type="entry name" value="Thioredoxin-like_fold"/>
</dbReference>
<name>A0A1D8S4J0_9EURY</name>
<sequence>MGLGAIAGCVSPPVPESADSLPTPSLGPDEAPVVVQSFEDFTCGYCKQFALEIRPRIEREYIEPGQVRFERYDYPFLDEEWSWKAASAARAVQAEHGSAMFFEYADRLYKTDVGFSVELFGTLAEAVGADPEAVKKAAREEQYRSRVEVDKKLGDERDVTKTPTIFVNGERPESPRYRHLAPAIDRLL</sequence>
<dbReference type="InterPro" id="IPR036249">
    <property type="entry name" value="Thioredoxin-like_sf"/>
</dbReference>
<evidence type="ECO:0000313" key="9">
    <source>
        <dbReference type="EMBL" id="AOW80271.1"/>
    </source>
</evidence>
<keyword evidence="5" id="KW-0560">Oxidoreductase</keyword>
<dbReference type="STRING" id="1873524.HSR6_1127"/>
<comment type="similarity">
    <text evidence="1">Belongs to the thioredoxin family. DsbA subfamily.</text>
</comment>
<accession>A0A1D8S4J0</accession>
<keyword evidence="6" id="KW-1015">Disulfide bond</keyword>